<keyword evidence="1" id="KW-0472">Membrane</keyword>
<comment type="caution">
    <text evidence="2">The sequence shown here is derived from an EMBL/GenBank/DDBJ whole genome shotgun (WGS) entry which is preliminary data.</text>
</comment>
<reference evidence="3" key="1">
    <citation type="journal article" date="2020" name="Sci. Rep.">
        <title>Chromosome-scale genome assembly for the duckweed Spirodela intermedia, integrating cytogenetic maps, PacBio and Oxford Nanopore libraries.</title>
        <authorList>
            <person name="Hoang P.T.N."/>
            <person name="Fiebig A."/>
            <person name="Novak P."/>
            <person name="Macas J."/>
            <person name="Cao H.X."/>
            <person name="Stepanenko A."/>
            <person name="Chen G."/>
            <person name="Borisjuk N."/>
            <person name="Scholz U."/>
            <person name="Schubert I."/>
        </authorList>
    </citation>
    <scope>NUCLEOTIDE SEQUENCE [LARGE SCALE GENOMIC DNA]</scope>
</reference>
<organism evidence="2 3">
    <name type="scientific">Spirodela intermedia</name>
    <name type="common">Intermediate duckweed</name>
    <dbReference type="NCBI Taxonomy" id="51605"/>
    <lineage>
        <taxon>Eukaryota</taxon>
        <taxon>Viridiplantae</taxon>
        <taxon>Streptophyta</taxon>
        <taxon>Embryophyta</taxon>
        <taxon>Tracheophyta</taxon>
        <taxon>Spermatophyta</taxon>
        <taxon>Magnoliopsida</taxon>
        <taxon>Liliopsida</taxon>
        <taxon>Araceae</taxon>
        <taxon>Lemnoideae</taxon>
        <taxon>Spirodela</taxon>
    </lineage>
</organism>
<evidence type="ECO:0000256" key="1">
    <source>
        <dbReference type="SAM" id="Phobius"/>
    </source>
</evidence>
<dbReference type="EMBL" id="CACRZD030000145">
    <property type="protein sequence ID" value="CAA6674754.1"/>
    <property type="molecule type" value="Genomic_DNA"/>
</dbReference>
<proteinExistence type="predicted"/>
<feature type="transmembrane region" description="Helical" evidence="1">
    <location>
        <begin position="63"/>
        <end position="83"/>
    </location>
</feature>
<protein>
    <submittedName>
        <fullName evidence="2">Uncharacterized protein</fullName>
    </submittedName>
</protein>
<sequence length="88" mass="10328">MSAGHMLGSFILKFVQQEEALRRIWYALKRWRLVSRQIVLFSTMAFARAPTRGYSSTVLLTHLWARLAGGSPHFAIFYFYFFLHLSQK</sequence>
<keyword evidence="1" id="KW-1133">Transmembrane helix</keyword>
<evidence type="ECO:0000313" key="2">
    <source>
        <dbReference type="EMBL" id="CAA6674754.1"/>
    </source>
</evidence>
<accession>A0ABN7ECG4</accession>
<name>A0ABN7ECG4_SPIIN</name>
<evidence type="ECO:0000313" key="3">
    <source>
        <dbReference type="Proteomes" id="UP001189122"/>
    </source>
</evidence>
<keyword evidence="1" id="KW-0812">Transmembrane</keyword>
<dbReference type="Proteomes" id="UP001189122">
    <property type="component" value="Unassembled WGS sequence"/>
</dbReference>
<keyword evidence="3" id="KW-1185">Reference proteome</keyword>
<gene>
    <name evidence="2" type="ORF">SI7747_UN021112</name>
</gene>